<dbReference type="STRING" id="1432307.W9C204"/>
<evidence type="ECO:0000256" key="2">
    <source>
        <dbReference type="ARBA" id="ARBA00022857"/>
    </source>
</evidence>
<proteinExistence type="inferred from homology"/>
<dbReference type="OrthoDB" id="9997102at2759"/>
<gene>
    <name evidence="4" type="ORF">SBOR_9698</name>
</gene>
<dbReference type="Gene3D" id="3.40.50.720">
    <property type="entry name" value="NAD(P)-binding Rossmann-like Domain"/>
    <property type="match status" value="1"/>
</dbReference>
<dbReference type="HOGENOM" id="CLU_1526045_0_0_1"/>
<evidence type="ECO:0000256" key="1">
    <source>
        <dbReference type="ARBA" id="ARBA00006328"/>
    </source>
</evidence>
<name>W9C204_SCLBF</name>
<dbReference type="EMBL" id="AYSA01000735">
    <property type="protein sequence ID" value="ESZ89921.1"/>
    <property type="molecule type" value="Genomic_DNA"/>
</dbReference>
<sequence length="176" mass="20102">MSWTILRPVTFMENLTPNFEGKAFAKMWQQVGSRPIQLVSVHDIGIFAAKALLSPTEYAGRKLGIAGDSLNYEEGKRIFKQVTGKEMPETFCVVGKLVKRVVDPDVGSMFRWFEKEGFGVDIERAREVVPVLRDFSTWLRDGSGFVGLWVLRGRGEIERDLLFEGDFAMSDRWIYE</sequence>
<protein>
    <submittedName>
        <fullName evidence="4">Nucleoside-diphosphate-sugar epimerase family protein</fullName>
    </submittedName>
</protein>
<evidence type="ECO:0000313" key="4">
    <source>
        <dbReference type="EMBL" id="ESZ89921.1"/>
    </source>
</evidence>
<evidence type="ECO:0000259" key="3">
    <source>
        <dbReference type="Pfam" id="PF05368"/>
    </source>
</evidence>
<comment type="caution">
    <text evidence="4">The sequence shown here is derived from an EMBL/GenBank/DDBJ whole genome shotgun (WGS) entry which is preliminary data.</text>
</comment>
<dbReference type="Pfam" id="PF05368">
    <property type="entry name" value="NmrA"/>
    <property type="match status" value="1"/>
</dbReference>
<accession>W9C204</accession>
<keyword evidence="5" id="KW-1185">Reference proteome</keyword>
<dbReference type="AlphaFoldDB" id="W9C204"/>
<feature type="domain" description="NmrA-like" evidence="3">
    <location>
        <begin position="29"/>
        <end position="129"/>
    </location>
</feature>
<dbReference type="InterPro" id="IPR008030">
    <property type="entry name" value="NmrA-like"/>
</dbReference>
<reference evidence="4 5" key="1">
    <citation type="journal article" date="2014" name="Genome Announc.">
        <title>Draft genome sequence of Sclerotinia borealis, a psychrophilic plant pathogenic fungus.</title>
        <authorList>
            <person name="Mardanov A.V."/>
            <person name="Beletsky A.V."/>
            <person name="Kadnikov V.V."/>
            <person name="Ignatov A.N."/>
            <person name="Ravin N.V."/>
        </authorList>
    </citation>
    <scope>NUCLEOTIDE SEQUENCE [LARGE SCALE GENOMIC DNA]</scope>
    <source>
        <strain evidence="5">F-4157</strain>
    </source>
</reference>
<dbReference type="PANTHER" id="PTHR42748:SF7">
    <property type="entry name" value="NMRA LIKE REDOX SENSOR 1-RELATED"/>
    <property type="match status" value="1"/>
</dbReference>
<dbReference type="InterPro" id="IPR051164">
    <property type="entry name" value="NmrA-like_oxidored"/>
</dbReference>
<dbReference type="InterPro" id="IPR036291">
    <property type="entry name" value="NAD(P)-bd_dom_sf"/>
</dbReference>
<dbReference type="SUPFAM" id="SSF51735">
    <property type="entry name" value="NAD(P)-binding Rossmann-fold domains"/>
    <property type="match status" value="1"/>
</dbReference>
<dbReference type="PANTHER" id="PTHR42748">
    <property type="entry name" value="NITROGEN METABOLITE REPRESSION PROTEIN NMRA FAMILY MEMBER"/>
    <property type="match status" value="1"/>
</dbReference>
<organism evidence="4 5">
    <name type="scientific">Sclerotinia borealis (strain F-4128)</name>
    <dbReference type="NCBI Taxonomy" id="1432307"/>
    <lineage>
        <taxon>Eukaryota</taxon>
        <taxon>Fungi</taxon>
        <taxon>Dikarya</taxon>
        <taxon>Ascomycota</taxon>
        <taxon>Pezizomycotina</taxon>
        <taxon>Leotiomycetes</taxon>
        <taxon>Helotiales</taxon>
        <taxon>Sclerotiniaceae</taxon>
        <taxon>Sclerotinia</taxon>
    </lineage>
</organism>
<keyword evidence="2" id="KW-0521">NADP</keyword>
<dbReference type="GO" id="GO:0005634">
    <property type="term" value="C:nucleus"/>
    <property type="evidence" value="ECO:0007669"/>
    <property type="project" value="TreeGrafter"/>
</dbReference>
<comment type="similarity">
    <text evidence="1">Belongs to the NmrA-type oxidoreductase family.</text>
</comment>
<dbReference type="Proteomes" id="UP000019487">
    <property type="component" value="Unassembled WGS sequence"/>
</dbReference>
<evidence type="ECO:0000313" key="5">
    <source>
        <dbReference type="Proteomes" id="UP000019487"/>
    </source>
</evidence>